<evidence type="ECO:0000313" key="3">
    <source>
        <dbReference type="EMBL" id="TDN45398.1"/>
    </source>
</evidence>
<feature type="compositionally biased region" description="Basic and acidic residues" evidence="1">
    <location>
        <begin position="311"/>
        <end position="333"/>
    </location>
</feature>
<proteinExistence type="predicted"/>
<protein>
    <recommendedName>
        <fullName evidence="2">GNAT-like C-terminal domain-containing protein</fullName>
    </recommendedName>
</protein>
<reference evidence="3 4" key="1">
    <citation type="submission" date="2019-03" db="EMBL/GenBank/DDBJ databases">
        <title>Genomic analyses of the natural microbiome of Caenorhabditis elegans.</title>
        <authorList>
            <person name="Samuel B."/>
        </authorList>
    </citation>
    <scope>NUCLEOTIDE SEQUENCE [LARGE SCALE GENOMIC DNA]</scope>
    <source>
        <strain evidence="3 4">JUb65</strain>
    </source>
</reference>
<dbReference type="Gene3D" id="3.40.630.120">
    <property type="match status" value="1"/>
</dbReference>
<dbReference type="Proteomes" id="UP000295764">
    <property type="component" value="Unassembled WGS sequence"/>
</dbReference>
<sequence length="347" mass="36655">MTSDTPGHDTPGDDTPGLEARPTSVAVLAAAVGSPDDSATVAAALAATVADAEPAQRDALLVAALRAAVPGNAAALQARGLPRTLAEASVADVDRKLDRYGLRGTGVEWLVAVATGRVVAVGRLQFELGDHLPDGSPAWGVHVPETGPLDPDACDRAFARAPEVLRALAPALAADHWQCRSWILDPGLAAVLGPDANLVRFARRFRLTPLGPHDAAEGDESVAKFVFGVPLATARASAATGRLPRAVLDRWATGGHWTERTGTVPVADRVQPPRRTVQRMTKPDHDHLDDGVDMTFEERRQDTFRRMSGSDAHDADPRVEVSRAEDGDVRIDVADTAAVRPGGPKRD</sequence>
<evidence type="ECO:0000313" key="4">
    <source>
        <dbReference type="Proteomes" id="UP000295764"/>
    </source>
</evidence>
<dbReference type="Pfam" id="PF18164">
    <property type="entry name" value="GNAT_C"/>
    <property type="match status" value="1"/>
</dbReference>
<evidence type="ECO:0000259" key="2">
    <source>
        <dbReference type="Pfam" id="PF18164"/>
    </source>
</evidence>
<dbReference type="OrthoDB" id="3229305at2"/>
<feature type="region of interest" description="Disordered" evidence="1">
    <location>
        <begin position="304"/>
        <end position="347"/>
    </location>
</feature>
<comment type="caution">
    <text evidence="3">The sequence shown here is derived from an EMBL/GenBank/DDBJ whole genome shotgun (WGS) entry which is preliminary data.</text>
</comment>
<dbReference type="RefSeq" id="WP_133519195.1">
    <property type="nucleotide sequence ID" value="NZ_SNVW01000003.1"/>
</dbReference>
<dbReference type="InterPro" id="IPR041644">
    <property type="entry name" value="GNAT_C"/>
</dbReference>
<gene>
    <name evidence="3" type="ORF">EDF64_103322</name>
</gene>
<dbReference type="EMBL" id="SNVW01000003">
    <property type="protein sequence ID" value="TDN45398.1"/>
    <property type="molecule type" value="Genomic_DNA"/>
</dbReference>
<name>A0A4R6DMK4_9MICO</name>
<accession>A0A4R6DMK4</accession>
<feature type="domain" description="GNAT-like C-terminal" evidence="2">
    <location>
        <begin position="119"/>
        <end position="263"/>
    </location>
</feature>
<feature type="region of interest" description="Disordered" evidence="1">
    <location>
        <begin position="1"/>
        <end position="20"/>
    </location>
</feature>
<feature type="compositionally biased region" description="Basic and acidic residues" evidence="1">
    <location>
        <begin position="1"/>
        <end position="11"/>
    </location>
</feature>
<evidence type="ECO:0000256" key="1">
    <source>
        <dbReference type="SAM" id="MobiDB-lite"/>
    </source>
</evidence>
<dbReference type="STRING" id="2035.RU06_03020"/>
<organism evidence="3 4">
    <name type="scientific">Curtobacterium flaccumfaciens</name>
    <dbReference type="NCBI Taxonomy" id="2035"/>
    <lineage>
        <taxon>Bacteria</taxon>
        <taxon>Bacillati</taxon>
        <taxon>Actinomycetota</taxon>
        <taxon>Actinomycetes</taxon>
        <taxon>Micrococcales</taxon>
        <taxon>Microbacteriaceae</taxon>
        <taxon>Curtobacterium</taxon>
    </lineage>
</organism>
<dbReference type="AlphaFoldDB" id="A0A4R6DMK4"/>